<reference evidence="1 2" key="1">
    <citation type="submission" date="2018-08" db="EMBL/GenBank/DDBJ databases">
        <title>Genomic investigation of the strawberry pathogen Phytophthora fragariae indicates pathogenicity is determined by transcriptional variation in three key races.</title>
        <authorList>
            <person name="Adams T.M."/>
            <person name="Armitage A.D."/>
            <person name="Sobczyk M.K."/>
            <person name="Bates H.J."/>
            <person name="Dunwell J.M."/>
            <person name="Nellist C.F."/>
            <person name="Harrison R.J."/>
        </authorList>
    </citation>
    <scope>NUCLEOTIDE SEQUENCE [LARGE SCALE GENOMIC DNA]</scope>
    <source>
        <strain evidence="1 2">SCRP333</strain>
    </source>
</reference>
<organism evidence="1 2">
    <name type="scientific">Phytophthora rubi</name>
    <dbReference type="NCBI Taxonomy" id="129364"/>
    <lineage>
        <taxon>Eukaryota</taxon>
        <taxon>Sar</taxon>
        <taxon>Stramenopiles</taxon>
        <taxon>Oomycota</taxon>
        <taxon>Peronosporomycetes</taxon>
        <taxon>Peronosporales</taxon>
        <taxon>Peronosporaceae</taxon>
        <taxon>Phytophthora</taxon>
    </lineage>
</organism>
<proteinExistence type="predicted"/>
<dbReference type="Proteomes" id="UP000434957">
    <property type="component" value="Unassembled WGS sequence"/>
</dbReference>
<accession>A0A6A4ALP3</accession>
<dbReference type="AlphaFoldDB" id="A0A6A4ALP3"/>
<protein>
    <submittedName>
        <fullName evidence="1">Uncharacterized protein</fullName>
    </submittedName>
</protein>
<gene>
    <name evidence="1" type="ORF">PR003_g35146</name>
</gene>
<evidence type="ECO:0000313" key="2">
    <source>
        <dbReference type="Proteomes" id="UP000434957"/>
    </source>
</evidence>
<sequence>MDARTRFLIRKEAPQSTSPPNCPALASATMASYKYDIASGAEAFTFNSVMRACTKEVAALSWCMQHGLIAAKAVCSKCAPPPFMRRKGMHWRCSKSSCRVERSVRTNSFVERSTAPISKLFMVISFWASGTHVTEAAQHAE</sequence>
<feature type="non-terminal residue" evidence="1">
    <location>
        <position position="141"/>
    </location>
</feature>
<keyword evidence="2" id="KW-1185">Reference proteome</keyword>
<name>A0A6A4ALP3_9STRA</name>
<dbReference type="EMBL" id="QXFT01013431">
    <property type="protein sequence ID" value="KAE9258594.1"/>
    <property type="molecule type" value="Genomic_DNA"/>
</dbReference>
<evidence type="ECO:0000313" key="1">
    <source>
        <dbReference type="EMBL" id="KAE9258594.1"/>
    </source>
</evidence>
<comment type="caution">
    <text evidence="1">The sequence shown here is derived from an EMBL/GenBank/DDBJ whole genome shotgun (WGS) entry which is preliminary data.</text>
</comment>